<feature type="transmembrane region" description="Helical" evidence="1">
    <location>
        <begin position="42"/>
        <end position="60"/>
    </location>
</feature>
<dbReference type="Pfam" id="PF01889">
    <property type="entry name" value="DUF63"/>
    <property type="match status" value="1"/>
</dbReference>
<dbReference type="AlphaFoldDB" id="A0ABD6CJA2"/>
<feature type="transmembrane region" description="Helical" evidence="1">
    <location>
        <begin position="216"/>
        <end position="235"/>
    </location>
</feature>
<keyword evidence="1" id="KW-0472">Membrane</keyword>
<feature type="transmembrane region" description="Helical" evidence="1">
    <location>
        <begin position="165"/>
        <end position="185"/>
    </location>
</feature>
<dbReference type="EMBL" id="JBHUDK010000004">
    <property type="protein sequence ID" value="MFD1598248.1"/>
    <property type="molecule type" value="Genomic_DNA"/>
</dbReference>
<keyword evidence="3" id="KW-1185">Reference proteome</keyword>
<evidence type="ECO:0000313" key="2">
    <source>
        <dbReference type="EMBL" id="MFD1598248.1"/>
    </source>
</evidence>
<gene>
    <name evidence="2" type="ORF">ACFSBX_04675</name>
</gene>
<name>A0ABD6CJA2_9EURY</name>
<feature type="transmembrane region" description="Helical" evidence="1">
    <location>
        <begin position="247"/>
        <end position="269"/>
    </location>
</feature>
<reference evidence="2 3" key="1">
    <citation type="journal article" date="2019" name="Int. J. Syst. Evol. Microbiol.">
        <title>The Global Catalogue of Microorganisms (GCM) 10K type strain sequencing project: providing services to taxonomists for standard genome sequencing and annotation.</title>
        <authorList>
            <consortium name="The Broad Institute Genomics Platform"/>
            <consortium name="The Broad Institute Genome Sequencing Center for Infectious Disease"/>
            <person name="Wu L."/>
            <person name="Ma J."/>
        </authorList>
    </citation>
    <scope>NUCLEOTIDE SEQUENCE [LARGE SCALE GENOMIC DNA]</scope>
    <source>
        <strain evidence="2 3">CGMCC 1.12121</strain>
    </source>
</reference>
<dbReference type="PANTHER" id="PTHR40700">
    <property type="entry name" value="HYPOTHETICAL MEMBRANE PROTEIN, CONSERVED, DUF63 FAMILY"/>
    <property type="match status" value="1"/>
</dbReference>
<dbReference type="InterPro" id="IPR002749">
    <property type="entry name" value="DUF63"/>
</dbReference>
<feature type="transmembrane region" description="Helical" evidence="1">
    <location>
        <begin position="12"/>
        <end position="30"/>
    </location>
</feature>
<dbReference type="Proteomes" id="UP001597085">
    <property type="component" value="Unassembled WGS sequence"/>
</dbReference>
<feature type="transmembrane region" description="Helical" evidence="1">
    <location>
        <begin position="133"/>
        <end position="153"/>
    </location>
</feature>
<keyword evidence="1" id="KW-1133">Transmembrane helix</keyword>
<keyword evidence="1" id="KW-0812">Transmembrane</keyword>
<feature type="transmembrane region" description="Helical" evidence="1">
    <location>
        <begin position="104"/>
        <end position="127"/>
    </location>
</feature>
<sequence>MAILPEGFALPPPTYLVALLAAAAVVARAALRRRPAVTTARVLALAPWMALGSALHVLYVEDALPTLARPLAGTPAVYVTVAVAAVGAWLVADAVLNADRVARALALVGGVLALVAVVRVLAVGAAAGTLSPVVPAGSLVVAAILAAVVWFALTRVAPETRATGALGAFAVFAHVLDGVSTAAGIDLLGFGERTPLSRLIVDFAAGLPTEPMLGSGWLFVLVKIAVASLVVWLFADLVETDPTEARLLLGFVAAVGFGPATHNVLLFTISAPA</sequence>
<protein>
    <submittedName>
        <fullName evidence="2">DUF63 family protein</fullName>
    </submittedName>
</protein>
<dbReference type="PANTHER" id="PTHR40700:SF1">
    <property type="entry name" value="DUF63 DOMAIN-CONTAINING PROTEIN"/>
    <property type="match status" value="1"/>
</dbReference>
<comment type="caution">
    <text evidence="2">The sequence shown here is derived from an EMBL/GenBank/DDBJ whole genome shotgun (WGS) entry which is preliminary data.</text>
</comment>
<feature type="transmembrane region" description="Helical" evidence="1">
    <location>
        <begin position="72"/>
        <end position="92"/>
    </location>
</feature>
<organism evidence="2 3">
    <name type="scientific">Halobellus rarus</name>
    <dbReference type="NCBI Taxonomy" id="1126237"/>
    <lineage>
        <taxon>Archaea</taxon>
        <taxon>Methanobacteriati</taxon>
        <taxon>Methanobacteriota</taxon>
        <taxon>Stenosarchaea group</taxon>
        <taxon>Halobacteria</taxon>
        <taxon>Halobacteriales</taxon>
        <taxon>Haloferacaceae</taxon>
        <taxon>Halobellus</taxon>
    </lineage>
</organism>
<dbReference type="RefSeq" id="WP_256422510.1">
    <property type="nucleotide sequence ID" value="NZ_JANHDI010000013.1"/>
</dbReference>
<evidence type="ECO:0000256" key="1">
    <source>
        <dbReference type="SAM" id="Phobius"/>
    </source>
</evidence>
<accession>A0ABD6CJA2</accession>
<proteinExistence type="predicted"/>
<evidence type="ECO:0000313" key="3">
    <source>
        <dbReference type="Proteomes" id="UP001597085"/>
    </source>
</evidence>